<protein>
    <submittedName>
        <fullName evidence="3">Uncharacterized protein</fullName>
    </submittedName>
</protein>
<feature type="compositionally biased region" description="Basic and acidic residues" evidence="1">
    <location>
        <begin position="91"/>
        <end position="106"/>
    </location>
</feature>
<evidence type="ECO:0000313" key="2">
    <source>
        <dbReference type="EMBL" id="APZ76212.1"/>
    </source>
</evidence>
<accession>A0A1P8VJ10</accession>
<name>A0A1P8VJ10_9BETA</name>
<evidence type="ECO:0000256" key="1">
    <source>
        <dbReference type="SAM" id="MobiDB-lite"/>
    </source>
</evidence>
<proteinExistence type="predicted"/>
<dbReference type="EMBL" id="KY355735">
    <property type="protein sequence ID" value="APZ76212.1"/>
    <property type="molecule type" value="Genomic_DNA"/>
</dbReference>
<dbReference type="Proteomes" id="UP000202182">
    <property type="component" value="Segment"/>
</dbReference>
<dbReference type="KEGG" id="vg:30999470"/>
<feature type="compositionally biased region" description="Basic and acidic residues" evidence="1">
    <location>
        <begin position="74"/>
        <end position="83"/>
    </location>
</feature>
<gene>
    <name evidence="3" type="primary">ORF125b</name>
    <name evidence="2" type="synonym">ORF125a</name>
    <name evidence="2" type="ORF">MRV_0001</name>
    <name evidence="3" type="ORF">MRV_0129</name>
</gene>
<sequence length="106" mass="11884">MVIVTPPTSLYIESPQGIWHHSLPSCRAVNLTASNQLDDLSINLTTCQSTINQLDQPSINLIDQDGPHHPRRQARQEGERDPPPDPEEEQCGIREEQAEEHPGSDR</sequence>
<dbReference type="KEGG" id="vg:30999466"/>
<feature type="region of interest" description="Disordered" evidence="1">
    <location>
        <begin position="56"/>
        <end position="106"/>
    </location>
</feature>
<organism evidence="3">
    <name type="scientific">Murid betaherpesvirus 3</name>
    <dbReference type="NCBI Taxonomy" id="2560603"/>
    <lineage>
        <taxon>Viruses</taxon>
        <taxon>Duplodnaviria</taxon>
        <taxon>Heunggongvirae</taxon>
        <taxon>Peploviricota</taxon>
        <taxon>Herviviricetes</taxon>
        <taxon>Herpesvirales</taxon>
        <taxon>Orthoherpesviridae</taxon>
        <taxon>Betaherpesvirinae</taxon>
        <taxon>Roseolovirus</taxon>
        <taxon>Roseolovirus muridbeta3</taxon>
    </lineage>
</organism>
<dbReference type="EMBL" id="KY355735">
    <property type="protein sequence ID" value="APZ76340.1"/>
    <property type="molecule type" value="Genomic_DNA"/>
</dbReference>
<reference evidence="3" key="1">
    <citation type="submission" date="2016-12" db="EMBL/GenBank/DDBJ databases">
        <title>A murine herpesvirus closely related to ubiquitous human herpesviruses causes T-cell depletion.</title>
        <authorList>
            <person name="Patel S.J."/>
            <person name="Zhao G."/>
            <person name="Penna V.R."/>
            <person name="Park E."/>
            <person name="Lauron E.J."/>
            <person name="Harvey I.B."/>
            <person name="Beatty W.L."/>
            <person name="Plougastel-Douglas B."/>
            <person name="Poursine-Laurent J."/>
            <person name="Fremont D.H."/>
            <person name="Wang D."/>
            <person name="Yokoyama W.M."/>
        </authorList>
    </citation>
    <scope>NUCLEOTIDE SEQUENCE [LARGE SCALE GENOMIC DNA]</scope>
    <source>
        <strain evidence="3">YOK1</strain>
    </source>
</reference>
<evidence type="ECO:0000313" key="4">
    <source>
        <dbReference type="Proteomes" id="UP000202182"/>
    </source>
</evidence>
<keyword evidence="4" id="KW-1185">Reference proteome</keyword>
<evidence type="ECO:0000313" key="3">
    <source>
        <dbReference type="EMBL" id="APZ76340.1"/>
    </source>
</evidence>